<dbReference type="PROSITE" id="PS00666">
    <property type="entry name" value="DHDPS_2"/>
    <property type="match status" value="1"/>
</dbReference>
<dbReference type="PANTHER" id="PTHR12128">
    <property type="entry name" value="DIHYDRODIPICOLINATE SYNTHASE"/>
    <property type="match status" value="1"/>
</dbReference>
<evidence type="ECO:0000256" key="1">
    <source>
        <dbReference type="ARBA" id="ARBA00003294"/>
    </source>
</evidence>
<evidence type="ECO:0000256" key="3">
    <source>
        <dbReference type="ARBA" id="ARBA00007592"/>
    </source>
</evidence>
<keyword evidence="8" id="KW-0457">Lysine biosynthesis</keyword>
<sequence length="334" mass="36007">MNQNTILENTDTAEPPILWTALITPLDDNGDIDYPSLGNLVLAQNAANNGILLLGSTGEGLALTYSEQLAIVEYVCAMTVQVPLMVAVAGYNLSQQLAWIAKCNTLAIDAYLLTSPIYAKPGPIGQTQWFNQLLDAADLPCMLYNVPSRTGGEIALSALAQVQGHPNCWALKEASGDLNKLLAYRQHCPDIELYSGEDAMMPFLAAADVKGLVSVSANVWPQATKRYVELALAQQTDGLFQLWSPAIAALFQVTSPIPVKVLLAQLKRISSATLRLPLCQSEISANHGLMTIHEDIQQWWLAQPSAPLATARSASQHATAVNPNLITPNLRAIN</sequence>
<evidence type="ECO:0000313" key="13">
    <source>
        <dbReference type="EMBL" id="SEK98582.1"/>
    </source>
</evidence>
<accession>A0A1H7LHZ5</accession>
<dbReference type="PRINTS" id="PR00146">
    <property type="entry name" value="DHPICSNTHASE"/>
</dbReference>
<comment type="pathway">
    <text evidence="2">Amino-acid biosynthesis; L-lysine biosynthesis via DAP pathway; (S)-tetrahydrodipicolinate from L-aspartate: step 3/4.</text>
</comment>
<dbReference type="OrthoDB" id="9782828at2"/>
<dbReference type="Pfam" id="PF00701">
    <property type="entry name" value="DHDPS"/>
    <property type="match status" value="1"/>
</dbReference>
<keyword evidence="10" id="KW-0704">Schiff base</keyword>
<keyword evidence="6" id="KW-0028">Amino-acid biosynthesis</keyword>
<dbReference type="EC" id="4.3.3.7" evidence="4 12"/>
<dbReference type="AlphaFoldDB" id="A0A1H7LHZ5"/>
<dbReference type="EMBL" id="FOBI01000004">
    <property type="protein sequence ID" value="SEK98582.1"/>
    <property type="molecule type" value="Genomic_DNA"/>
</dbReference>
<dbReference type="Proteomes" id="UP000199297">
    <property type="component" value="Unassembled WGS sequence"/>
</dbReference>
<dbReference type="GO" id="GO:0009089">
    <property type="term" value="P:lysine biosynthetic process via diaminopimelate"/>
    <property type="evidence" value="ECO:0007669"/>
    <property type="project" value="UniProtKB-UniRule"/>
</dbReference>
<evidence type="ECO:0000256" key="4">
    <source>
        <dbReference type="ARBA" id="ARBA00012086"/>
    </source>
</evidence>
<evidence type="ECO:0000256" key="12">
    <source>
        <dbReference type="NCBIfam" id="TIGR00674"/>
    </source>
</evidence>
<evidence type="ECO:0000256" key="6">
    <source>
        <dbReference type="ARBA" id="ARBA00022605"/>
    </source>
</evidence>
<dbReference type="PROSITE" id="PS00665">
    <property type="entry name" value="DHDPS_1"/>
    <property type="match status" value="1"/>
</dbReference>
<comment type="catalytic activity">
    <reaction evidence="11">
        <text>L-aspartate 4-semialdehyde + pyruvate = (2S,4S)-4-hydroxy-2,3,4,5-tetrahydrodipicolinate + H2O + H(+)</text>
        <dbReference type="Rhea" id="RHEA:34171"/>
        <dbReference type="ChEBI" id="CHEBI:15361"/>
        <dbReference type="ChEBI" id="CHEBI:15377"/>
        <dbReference type="ChEBI" id="CHEBI:15378"/>
        <dbReference type="ChEBI" id="CHEBI:67139"/>
        <dbReference type="ChEBI" id="CHEBI:537519"/>
        <dbReference type="EC" id="4.3.3.7"/>
    </reaction>
</comment>
<reference evidence="14" key="1">
    <citation type="submission" date="2016-10" db="EMBL/GenBank/DDBJ databases">
        <authorList>
            <person name="Varghese N."/>
            <person name="Submissions S."/>
        </authorList>
    </citation>
    <scope>NUCLEOTIDE SEQUENCE [LARGE SCALE GENOMIC DNA]</scope>
    <source>
        <strain evidence="14">CGMCC 1.9127</strain>
    </source>
</reference>
<dbReference type="NCBIfam" id="TIGR00674">
    <property type="entry name" value="dapA"/>
    <property type="match status" value="1"/>
</dbReference>
<dbReference type="InterPro" id="IPR020624">
    <property type="entry name" value="Schiff_base-form_aldolases_CS"/>
</dbReference>
<dbReference type="UniPathway" id="UPA00034">
    <property type="reaction ID" value="UER00017"/>
</dbReference>
<evidence type="ECO:0000256" key="10">
    <source>
        <dbReference type="ARBA" id="ARBA00023270"/>
    </source>
</evidence>
<keyword evidence="7" id="KW-0220">Diaminopimelate biosynthesis</keyword>
<dbReference type="InterPro" id="IPR005263">
    <property type="entry name" value="DapA"/>
</dbReference>
<dbReference type="GO" id="GO:0008840">
    <property type="term" value="F:4-hydroxy-tetrahydrodipicolinate synthase activity"/>
    <property type="evidence" value="ECO:0007669"/>
    <property type="project" value="UniProtKB-UniRule"/>
</dbReference>
<dbReference type="InterPro" id="IPR002220">
    <property type="entry name" value="DapA-like"/>
</dbReference>
<keyword evidence="5" id="KW-0963">Cytoplasm</keyword>
<comment type="similarity">
    <text evidence="3">Belongs to the DapA family.</text>
</comment>
<evidence type="ECO:0000256" key="11">
    <source>
        <dbReference type="ARBA" id="ARBA00047836"/>
    </source>
</evidence>
<dbReference type="SMART" id="SM01130">
    <property type="entry name" value="DHDPS"/>
    <property type="match status" value="1"/>
</dbReference>
<organism evidence="13 14">
    <name type="scientific">Colwellia chukchiensis</name>
    <dbReference type="NCBI Taxonomy" id="641665"/>
    <lineage>
        <taxon>Bacteria</taxon>
        <taxon>Pseudomonadati</taxon>
        <taxon>Pseudomonadota</taxon>
        <taxon>Gammaproteobacteria</taxon>
        <taxon>Alteromonadales</taxon>
        <taxon>Colwelliaceae</taxon>
        <taxon>Colwellia</taxon>
    </lineage>
</organism>
<keyword evidence="9" id="KW-0456">Lyase</keyword>
<evidence type="ECO:0000256" key="8">
    <source>
        <dbReference type="ARBA" id="ARBA00023154"/>
    </source>
</evidence>
<protein>
    <recommendedName>
        <fullName evidence="4 12">4-hydroxy-tetrahydrodipicolinate synthase</fullName>
        <ecNumber evidence="4 12">4.3.3.7</ecNumber>
    </recommendedName>
</protein>
<comment type="function">
    <text evidence="1">Catalyzes the condensation of (S)-aspartate-beta-semialdehyde [(S)-ASA] and pyruvate to 4-hydroxy-tetrahydrodipicolinate (HTPA).</text>
</comment>
<evidence type="ECO:0000313" key="14">
    <source>
        <dbReference type="Proteomes" id="UP000199297"/>
    </source>
</evidence>
<evidence type="ECO:0000256" key="7">
    <source>
        <dbReference type="ARBA" id="ARBA00022915"/>
    </source>
</evidence>
<dbReference type="Gene3D" id="3.20.20.70">
    <property type="entry name" value="Aldolase class I"/>
    <property type="match status" value="1"/>
</dbReference>
<dbReference type="InterPro" id="IPR020625">
    <property type="entry name" value="Schiff_base-form_aldolases_AS"/>
</dbReference>
<dbReference type="GO" id="GO:0005829">
    <property type="term" value="C:cytosol"/>
    <property type="evidence" value="ECO:0007669"/>
    <property type="project" value="TreeGrafter"/>
</dbReference>
<proteinExistence type="inferred from homology"/>
<evidence type="ECO:0000256" key="2">
    <source>
        <dbReference type="ARBA" id="ARBA00005120"/>
    </source>
</evidence>
<dbReference type="STRING" id="641665.GCA_002104455_02837"/>
<gene>
    <name evidence="13" type="ORF">SAMN05216262_104169</name>
</gene>
<dbReference type="SUPFAM" id="SSF51569">
    <property type="entry name" value="Aldolase"/>
    <property type="match status" value="1"/>
</dbReference>
<dbReference type="InterPro" id="IPR013785">
    <property type="entry name" value="Aldolase_TIM"/>
</dbReference>
<evidence type="ECO:0000256" key="5">
    <source>
        <dbReference type="ARBA" id="ARBA00022490"/>
    </source>
</evidence>
<evidence type="ECO:0000256" key="9">
    <source>
        <dbReference type="ARBA" id="ARBA00023239"/>
    </source>
</evidence>
<name>A0A1H7LHZ5_9GAMM</name>
<dbReference type="GO" id="GO:0019877">
    <property type="term" value="P:diaminopimelate biosynthetic process"/>
    <property type="evidence" value="ECO:0007669"/>
    <property type="project" value="UniProtKB-KW"/>
</dbReference>
<dbReference type="RefSeq" id="WP_085284368.1">
    <property type="nucleotide sequence ID" value="NZ_FOBI01000004.1"/>
</dbReference>
<keyword evidence="14" id="KW-1185">Reference proteome</keyword>
<dbReference type="PANTHER" id="PTHR12128:SF66">
    <property type="entry name" value="4-HYDROXY-2-OXOGLUTARATE ALDOLASE, MITOCHONDRIAL"/>
    <property type="match status" value="1"/>
</dbReference>